<gene>
    <name evidence="2" type="ORF">ZIOFF_069861</name>
</gene>
<name>A0A8J5EV86_ZINOF</name>
<feature type="compositionally biased region" description="Polar residues" evidence="1">
    <location>
        <begin position="11"/>
        <end position="20"/>
    </location>
</feature>
<feature type="compositionally biased region" description="Basic and acidic residues" evidence="1">
    <location>
        <begin position="21"/>
        <end position="36"/>
    </location>
</feature>
<keyword evidence="3" id="KW-1185">Reference proteome</keyword>
<dbReference type="AlphaFoldDB" id="A0A8J5EV86"/>
<evidence type="ECO:0000313" key="3">
    <source>
        <dbReference type="Proteomes" id="UP000734854"/>
    </source>
</evidence>
<organism evidence="2 3">
    <name type="scientific">Zingiber officinale</name>
    <name type="common">Ginger</name>
    <name type="synonym">Amomum zingiber</name>
    <dbReference type="NCBI Taxonomy" id="94328"/>
    <lineage>
        <taxon>Eukaryota</taxon>
        <taxon>Viridiplantae</taxon>
        <taxon>Streptophyta</taxon>
        <taxon>Embryophyta</taxon>
        <taxon>Tracheophyta</taxon>
        <taxon>Spermatophyta</taxon>
        <taxon>Magnoliopsida</taxon>
        <taxon>Liliopsida</taxon>
        <taxon>Zingiberales</taxon>
        <taxon>Zingiberaceae</taxon>
        <taxon>Zingiber</taxon>
    </lineage>
</organism>
<dbReference type="Proteomes" id="UP000734854">
    <property type="component" value="Unassembled WGS sequence"/>
</dbReference>
<comment type="caution">
    <text evidence="2">The sequence shown here is derived from an EMBL/GenBank/DDBJ whole genome shotgun (WGS) entry which is preliminary data.</text>
</comment>
<dbReference type="EMBL" id="JACMSC010000020">
    <property type="protein sequence ID" value="KAG6472399.1"/>
    <property type="molecule type" value="Genomic_DNA"/>
</dbReference>
<feature type="compositionally biased region" description="Basic residues" evidence="1">
    <location>
        <begin position="37"/>
        <end position="48"/>
    </location>
</feature>
<reference evidence="2 3" key="1">
    <citation type="submission" date="2020-08" db="EMBL/GenBank/DDBJ databases">
        <title>Plant Genome Project.</title>
        <authorList>
            <person name="Zhang R.-G."/>
        </authorList>
    </citation>
    <scope>NUCLEOTIDE SEQUENCE [LARGE SCALE GENOMIC DNA]</scope>
    <source>
        <tissue evidence="2">Rhizome</tissue>
    </source>
</reference>
<sequence>MSKKGKKHSLASPNEIQETIASHDLHGEEQINDDKTHKKKGRGPSKLKRVNDQDKCKELDRNELGQLIRDNSVKYVSFLRCMIKEFVPYTMDGWSEISEEVNDRMWSCLQIMHLLWLDNFSKSMPLNWHHNQVSTSPNGSNSFLNLAQSCPNLHNLHLLNILPFNSVITAILLSNGCEFHLFFFELSFTYKLESYHSVYANVHLLLLILALHSELLFSLRPLLNS</sequence>
<feature type="region of interest" description="Disordered" evidence="1">
    <location>
        <begin position="1"/>
        <end position="53"/>
    </location>
</feature>
<evidence type="ECO:0000313" key="2">
    <source>
        <dbReference type="EMBL" id="KAG6472399.1"/>
    </source>
</evidence>
<proteinExistence type="predicted"/>
<protein>
    <submittedName>
        <fullName evidence="2">Uncharacterized protein</fullName>
    </submittedName>
</protein>
<evidence type="ECO:0000256" key="1">
    <source>
        <dbReference type="SAM" id="MobiDB-lite"/>
    </source>
</evidence>
<accession>A0A8J5EV86</accession>